<evidence type="ECO:0000313" key="1">
    <source>
        <dbReference type="EMBL" id="BDR59989.1"/>
    </source>
</evidence>
<name>A0ABM8BFK5_9LACO</name>
<sequence length="222" mass="25488">MILSYSTHKKWSFSTSGIKILSTQSTVAYRDLVQGFQGQNDRLVCIDDKYEPQDISKTFDFGGDLLLSGDVTKKYLLTIGKTYLANIDEDNRNQIMAAFQNLEITIENSLLLEDLPLAITWDEDLKKLLKMVELHLDTDRLQVPYGIIETVLKIHQTCNLKTIPVFCNVANYLDDQELAELSQLVQQMGLVLFLIEFTSADLLVVPEDAEFYYIDRDLVDWY</sequence>
<evidence type="ECO:0008006" key="3">
    <source>
        <dbReference type="Google" id="ProtNLM"/>
    </source>
</evidence>
<accession>A0ABM8BFK5</accession>
<protein>
    <recommendedName>
        <fullName evidence="3">Type II-A CRISPR-associated protein Csn2</fullName>
    </recommendedName>
</protein>
<keyword evidence="2" id="KW-1185">Reference proteome</keyword>
<evidence type="ECO:0000313" key="2">
    <source>
        <dbReference type="Proteomes" id="UP001321741"/>
    </source>
</evidence>
<dbReference type="InterPro" id="IPR010146">
    <property type="entry name" value="CRISPR-assoc_prot_Csn2-typ"/>
</dbReference>
<dbReference type="EMBL" id="AP026803">
    <property type="protein sequence ID" value="BDR59989.1"/>
    <property type="molecule type" value="Genomic_DNA"/>
</dbReference>
<reference evidence="1 2" key="1">
    <citation type="journal article" date="2023" name="Microbiol. Spectr.">
        <title>Symbiosis of Carpenter Bees with Uncharacterized Lactic Acid Bacteria Showing NAD Auxotrophy.</title>
        <authorList>
            <person name="Kawasaki S."/>
            <person name="Ozawa K."/>
            <person name="Mori T."/>
            <person name="Yamamoto A."/>
            <person name="Ito M."/>
            <person name="Ohkuma M."/>
            <person name="Sakamoto M."/>
            <person name="Matsutani M."/>
        </authorList>
    </citation>
    <scope>NUCLEOTIDE SEQUENCE [LARGE SCALE GENOMIC DNA]</scope>
    <source>
        <strain evidence="1 2">Kim32-2</strain>
    </source>
</reference>
<gene>
    <name evidence="1" type="ORF">KIM322_02500</name>
</gene>
<proteinExistence type="predicted"/>
<dbReference type="InterPro" id="IPR038600">
    <property type="entry name" value="Csn2_sf"/>
</dbReference>
<dbReference type="Gene3D" id="3.40.50.11940">
    <property type="match status" value="1"/>
</dbReference>
<organism evidence="1 2">
    <name type="scientific">Lactobacillus xylocopicola</name>
    <dbReference type="NCBI Taxonomy" id="2976676"/>
    <lineage>
        <taxon>Bacteria</taxon>
        <taxon>Bacillati</taxon>
        <taxon>Bacillota</taxon>
        <taxon>Bacilli</taxon>
        <taxon>Lactobacillales</taxon>
        <taxon>Lactobacillaceae</taxon>
        <taxon>Lactobacillus</taxon>
    </lineage>
</organism>
<dbReference type="Pfam" id="PF09711">
    <property type="entry name" value="Cas_Csn2"/>
    <property type="match status" value="1"/>
</dbReference>
<dbReference type="CDD" id="cd12218">
    <property type="entry name" value="Csn2"/>
    <property type="match status" value="1"/>
</dbReference>
<dbReference type="RefSeq" id="WP_317637709.1">
    <property type="nucleotide sequence ID" value="NZ_AP026803.1"/>
</dbReference>
<dbReference type="Proteomes" id="UP001321741">
    <property type="component" value="Chromosome"/>
</dbReference>
<dbReference type="NCBIfam" id="TIGR01866">
    <property type="entry name" value="cas_Csn2"/>
    <property type="match status" value="1"/>
</dbReference>